<proteinExistence type="predicted"/>
<feature type="compositionally biased region" description="Polar residues" evidence="1">
    <location>
        <begin position="201"/>
        <end position="210"/>
    </location>
</feature>
<dbReference type="EMBL" id="MN234218">
    <property type="protein sequence ID" value="QFG13498.1"/>
    <property type="molecule type" value="Genomic_DNA"/>
</dbReference>
<gene>
    <name evidence="2" type="primary">66</name>
    <name evidence="2" type="ORF">PBI_POWERBALL_66</name>
</gene>
<dbReference type="RefSeq" id="YP_010654005.1">
    <property type="nucleotide sequence ID" value="NC_070805.1"/>
</dbReference>
<feature type="region of interest" description="Disordered" evidence="1">
    <location>
        <begin position="164"/>
        <end position="253"/>
    </location>
</feature>
<feature type="compositionally biased region" description="Basic and acidic residues" evidence="1">
    <location>
        <begin position="173"/>
        <end position="188"/>
    </location>
</feature>
<dbReference type="KEGG" id="vg:77929843"/>
<protein>
    <submittedName>
        <fullName evidence="2">Uncharacterized protein</fullName>
    </submittedName>
</protein>
<feature type="compositionally biased region" description="Basic and acidic residues" evidence="1">
    <location>
        <begin position="223"/>
        <end position="234"/>
    </location>
</feature>
<evidence type="ECO:0000313" key="3">
    <source>
        <dbReference type="Proteomes" id="UP000326082"/>
    </source>
</evidence>
<organism evidence="2 3">
    <name type="scientific">Gordonia phage Powerball</name>
    <dbReference type="NCBI Taxonomy" id="2599847"/>
    <lineage>
        <taxon>Viruses</taxon>
        <taxon>Duplodnaviria</taxon>
        <taxon>Heunggongvirae</taxon>
        <taxon>Uroviricota</taxon>
        <taxon>Caudoviricetes</taxon>
        <taxon>Powerballvirus</taxon>
        <taxon>Powerballvirus powerball</taxon>
    </lineage>
</organism>
<dbReference type="Proteomes" id="UP000326082">
    <property type="component" value="Segment"/>
</dbReference>
<evidence type="ECO:0000256" key="1">
    <source>
        <dbReference type="SAM" id="MobiDB-lite"/>
    </source>
</evidence>
<name>A0A5J6TSX6_9CAUD</name>
<dbReference type="GeneID" id="77929843"/>
<accession>A0A5J6TSX6</accession>
<reference evidence="2 3" key="1">
    <citation type="submission" date="2019-07" db="EMBL/GenBank/DDBJ databases">
        <authorList>
            <person name="Lauer M.J."/>
            <person name="Stoner T.H."/>
            <person name="Garlena R.A."/>
            <person name="Russell D.A."/>
            <person name="Pope W.H."/>
            <person name="Jacobs-Sera D."/>
            <person name="Hatfull G.F."/>
        </authorList>
    </citation>
    <scope>NUCLEOTIDE SEQUENCE [LARGE SCALE GENOMIC DNA]</scope>
</reference>
<keyword evidence="3" id="KW-1185">Reference proteome</keyword>
<evidence type="ECO:0000313" key="2">
    <source>
        <dbReference type="EMBL" id="QFG13498.1"/>
    </source>
</evidence>
<sequence length="355" mass="39424">MGRDAQRCVPALRTLQLPRPAVDRPALRAVPTQRRHEGGFMRIRATKPEFWRSKTIATLDWDTRLVLKALESYVDDNGVGKDSVVIFCADAFPHDLANSPEICAKVSRSLSRLSDAGLIARYNVEGEDLVYVRNWKKWQYIDKPKAGRYPRPDGTMNYREPVDETIGAVQRVSDTRNREESPEPRETFAKTARKVPEECPQIQSGEQGNRGTEEQGSPPAVSEETHQGGREVARRGTRASRRIADLNATSRSAEADRFAAEFNRWAGGGIPAQMRIEVAQEVDQLIADGISPHQIAEGVKAWHASDRLYASQIPAFVTKAARATEPQPKPTKATLRAVDTLAATEALIAEFQETA</sequence>